<dbReference type="SMART" id="SM00567">
    <property type="entry name" value="EZ_HEAT"/>
    <property type="match status" value="5"/>
</dbReference>
<dbReference type="KEGG" id="abac:LuPra_05042"/>
<dbReference type="PANTHER" id="PTHR34978:SF3">
    <property type="entry name" value="SLR0241 PROTEIN"/>
    <property type="match status" value="1"/>
</dbReference>
<keyword evidence="2" id="KW-1133">Transmembrane helix</keyword>
<dbReference type="OrthoDB" id="15218at2"/>
<feature type="compositionally biased region" description="Low complexity" evidence="1">
    <location>
        <begin position="398"/>
        <end position="429"/>
    </location>
</feature>
<evidence type="ECO:0000256" key="1">
    <source>
        <dbReference type="SAM" id="MobiDB-lite"/>
    </source>
</evidence>
<dbReference type="Pfam" id="PF13646">
    <property type="entry name" value="HEAT_2"/>
    <property type="match status" value="2"/>
</dbReference>
<dbReference type="InterPro" id="IPR004155">
    <property type="entry name" value="PBS_lyase_HEAT"/>
</dbReference>
<dbReference type="RefSeq" id="WP_157899640.1">
    <property type="nucleotide sequence ID" value="NZ_CP015136.1"/>
</dbReference>
<reference evidence="4 5" key="1">
    <citation type="journal article" date="2016" name="Genome Announc.">
        <title>First Complete Genome Sequence of a Subdivision 6 Acidobacterium Strain.</title>
        <authorList>
            <person name="Huang S."/>
            <person name="Vieira S."/>
            <person name="Bunk B."/>
            <person name="Riedel T."/>
            <person name="Sproer C."/>
            <person name="Overmann J."/>
        </authorList>
    </citation>
    <scope>NUCLEOTIDE SEQUENCE [LARGE SCALE GENOMIC DNA]</scope>
    <source>
        <strain evidence="5">DSM 100886 HEG_-6_39</strain>
    </source>
</reference>
<feature type="domain" description="Peptidase M56" evidence="3">
    <location>
        <begin position="82"/>
        <end position="323"/>
    </location>
</feature>
<accession>A0A143PUN9</accession>
<evidence type="ECO:0000259" key="3">
    <source>
        <dbReference type="Pfam" id="PF05569"/>
    </source>
</evidence>
<dbReference type="Pfam" id="PF05569">
    <property type="entry name" value="Peptidase_M56"/>
    <property type="match status" value="1"/>
</dbReference>
<evidence type="ECO:0000313" key="5">
    <source>
        <dbReference type="Proteomes" id="UP000076079"/>
    </source>
</evidence>
<dbReference type="PANTHER" id="PTHR34978">
    <property type="entry name" value="POSSIBLE SENSOR-TRANSDUCER PROTEIN BLAR"/>
    <property type="match status" value="1"/>
</dbReference>
<dbReference type="InterPro" id="IPR016024">
    <property type="entry name" value="ARM-type_fold"/>
</dbReference>
<dbReference type="STRING" id="1855912.LuPra_05042"/>
<dbReference type="InterPro" id="IPR008756">
    <property type="entry name" value="Peptidase_M56"/>
</dbReference>
<dbReference type="SUPFAM" id="SSF48371">
    <property type="entry name" value="ARM repeat"/>
    <property type="match status" value="1"/>
</dbReference>
<sequence>MMLELLVKATLVLGVAALFGAVSRGRAAASTRHAAWVAALVGAVLVPVLGASLPAIRLPLLPAELRALPAPSPVAPVASLVEDDSADASAIAHTMPSRRHVPQHAAASAATADDTRALLRQVRDAVAALPWLAVIWALGAFLVLARLVASRVAAARLTRNRVPGRKPWLGLARRLARLMRVPRRVRFLRSDRVSMPIACGVLRPAVVLPVEADDWQDARVRAVLLHELAHVRRRDCLTQLIVDAAVALLWFHPLAWVGRRAVRRERERACDDLVLVAGTDAPEYATHLLDVARAAQGQPSGLVMSGGVAMARASELEGRLMAILDTTRARHALTARALATVFMVTLAIVAPTSALDFWHAPGATARAVLAPPVGRPAPLPRPAPPPAAIAREARHEAATSAAAQAEPPAAAQASPAVAPVAAPPAQDGPAPMPMPTPTPTPSARPVIAPMAPMPGIPGPKPGVRGGVQGGVPGGVIAPPAKAGPEKPRQPADPTIIAALTEALKDSDLEVRQQALFTLGRYGDPSSLDAMIGALGDADAEMRQQAAFALSRYDSPRARQALAGALKDRAAEVRQQAAFALGALRAKESVDPLLGALADTDPEVRGQAAFALAQIRDPRAADALMVAAKDSNAEVRTQAFFGLAQLGDPRAKDLAIAALKDESPEVRRVAAMALANLVDHDE</sequence>
<name>A0A143PUN9_LUTPR</name>
<proteinExistence type="predicted"/>
<feature type="transmembrane region" description="Helical" evidence="2">
    <location>
        <begin position="337"/>
        <end position="358"/>
    </location>
</feature>
<dbReference type="Gene3D" id="1.25.10.10">
    <property type="entry name" value="Leucine-rich Repeat Variant"/>
    <property type="match status" value="2"/>
</dbReference>
<dbReference type="AlphaFoldDB" id="A0A143PUN9"/>
<feature type="transmembrane region" description="Helical" evidence="2">
    <location>
        <begin position="37"/>
        <end position="56"/>
    </location>
</feature>
<gene>
    <name evidence="4" type="primary">blaR1_4</name>
    <name evidence="4" type="ORF">LuPra_05042</name>
</gene>
<reference evidence="5" key="2">
    <citation type="submission" date="2016-04" db="EMBL/GenBank/DDBJ databases">
        <title>First Complete Genome Sequence of a Subdivision 6 Acidobacterium.</title>
        <authorList>
            <person name="Huang S."/>
            <person name="Vieira S."/>
            <person name="Bunk B."/>
            <person name="Riedel T."/>
            <person name="Sproeer C."/>
            <person name="Overmann J."/>
        </authorList>
    </citation>
    <scope>NUCLEOTIDE SEQUENCE [LARGE SCALE GENOMIC DNA]</scope>
    <source>
        <strain evidence="5">DSM 100886 HEG_-6_39</strain>
    </source>
</reference>
<dbReference type="InterPro" id="IPR011989">
    <property type="entry name" value="ARM-like"/>
</dbReference>
<dbReference type="Proteomes" id="UP000076079">
    <property type="component" value="Chromosome"/>
</dbReference>
<evidence type="ECO:0000313" key="4">
    <source>
        <dbReference type="EMBL" id="AMY11780.1"/>
    </source>
</evidence>
<feature type="compositionally biased region" description="Pro residues" evidence="1">
    <location>
        <begin position="430"/>
        <end position="442"/>
    </location>
</feature>
<dbReference type="InterPro" id="IPR052173">
    <property type="entry name" value="Beta-lactam_resp_regulator"/>
</dbReference>
<protein>
    <submittedName>
        <fullName evidence="4">Regulatory protein BlaR1</fullName>
    </submittedName>
</protein>
<organism evidence="4 5">
    <name type="scientific">Luteitalea pratensis</name>
    <dbReference type="NCBI Taxonomy" id="1855912"/>
    <lineage>
        <taxon>Bacteria</taxon>
        <taxon>Pseudomonadati</taxon>
        <taxon>Acidobacteriota</taxon>
        <taxon>Vicinamibacteria</taxon>
        <taxon>Vicinamibacterales</taxon>
        <taxon>Vicinamibacteraceae</taxon>
        <taxon>Luteitalea</taxon>
    </lineage>
</organism>
<keyword evidence="2" id="KW-0472">Membrane</keyword>
<keyword evidence="2" id="KW-0812">Transmembrane</keyword>
<dbReference type="CDD" id="cd07341">
    <property type="entry name" value="M56_BlaR1_MecR1_like"/>
    <property type="match status" value="1"/>
</dbReference>
<feature type="region of interest" description="Disordered" evidence="1">
    <location>
        <begin position="391"/>
        <end position="445"/>
    </location>
</feature>
<feature type="transmembrane region" description="Helical" evidence="2">
    <location>
        <begin position="126"/>
        <end position="149"/>
    </location>
</feature>
<evidence type="ECO:0000256" key="2">
    <source>
        <dbReference type="SAM" id="Phobius"/>
    </source>
</evidence>
<keyword evidence="5" id="KW-1185">Reference proteome</keyword>
<dbReference type="EMBL" id="CP015136">
    <property type="protein sequence ID" value="AMY11780.1"/>
    <property type="molecule type" value="Genomic_DNA"/>
</dbReference>